<accession>A0A916SGG2</accession>
<organism evidence="2 3">
    <name type="scientific">Brucella endophytica</name>
    <dbReference type="NCBI Taxonomy" id="1963359"/>
    <lineage>
        <taxon>Bacteria</taxon>
        <taxon>Pseudomonadati</taxon>
        <taxon>Pseudomonadota</taxon>
        <taxon>Alphaproteobacteria</taxon>
        <taxon>Hyphomicrobiales</taxon>
        <taxon>Brucellaceae</taxon>
        <taxon>Brucella/Ochrobactrum group</taxon>
        <taxon>Brucella</taxon>
    </lineage>
</organism>
<evidence type="ECO:0000313" key="2">
    <source>
        <dbReference type="EMBL" id="GGA98885.1"/>
    </source>
</evidence>
<sequence length="328" mass="35688">MFLRSIQRILLSGSLAIAGGAASLDEGRTSADAPAAAQALSTRGWLEGLTSLDYSTGDFRRGIEDGTVSTLYVQLEKERQSLQALQTLVEDKEGVKAASDNLARTMSVIRAFYADYIGQPWLGDESAYRSPDGIVILGANQPRLDQRLAHALPIIQRYKDVPVILSGGGRTIALEAQTMHDYLARHGVAEDRLIMEPDSLDTIGNAVFSGLALMKKGIRGGKMLLVTSDFHAPRALFLFRSVLGPGFRVAVSSTASPGTDVAARIESELQQEALAIRDVLHWPAIAGQPPRPVEGICGVFYQLLLRHKLYESRWDLARRYSGQCKLPG</sequence>
<feature type="domain" description="DUF218" evidence="1">
    <location>
        <begin position="132"/>
        <end position="278"/>
    </location>
</feature>
<dbReference type="PANTHER" id="PTHR30336">
    <property type="entry name" value="INNER MEMBRANE PROTEIN, PROBABLE PERMEASE"/>
    <property type="match status" value="1"/>
</dbReference>
<dbReference type="Gene3D" id="3.40.50.620">
    <property type="entry name" value="HUPs"/>
    <property type="match status" value="1"/>
</dbReference>
<dbReference type="InterPro" id="IPR003848">
    <property type="entry name" value="DUF218"/>
</dbReference>
<dbReference type="GO" id="GO:0005886">
    <property type="term" value="C:plasma membrane"/>
    <property type="evidence" value="ECO:0007669"/>
    <property type="project" value="TreeGrafter"/>
</dbReference>
<dbReference type="RefSeq" id="WP_188824909.1">
    <property type="nucleotide sequence ID" value="NZ_BMHH01000012.1"/>
</dbReference>
<dbReference type="EMBL" id="BMHH01000012">
    <property type="protein sequence ID" value="GGA98885.1"/>
    <property type="molecule type" value="Genomic_DNA"/>
</dbReference>
<protein>
    <recommendedName>
        <fullName evidence="1">DUF218 domain-containing protein</fullName>
    </recommendedName>
</protein>
<name>A0A916SGG2_9HYPH</name>
<reference evidence="2" key="2">
    <citation type="submission" date="2020-09" db="EMBL/GenBank/DDBJ databases">
        <authorList>
            <person name="Sun Q."/>
            <person name="Zhou Y."/>
        </authorList>
    </citation>
    <scope>NUCLEOTIDE SEQUENCE</scope>
    <source>
        <strain evidence="2">CGMCC 1.15082</strain>
    </source>
</reference>
<dbReference type="Pfam" id="PF02698">
    <property type="entry name" value="DUF218"/>
    <property type="match status" value="1"/>
</dbReference>
<evidence type="ECO:0000259" key="1">
    <source>
        <dbReference type="Pfam" id="PF02698"/>
    </source>
</evidence>
<dbReference type="InterPro" id="IPR051599">
    <property type="entry name" value="Cell_Envelope_Assoc"/>
</dbReference>
<dbReference type="Proteomes" id="UP000646478">
    <property type="component" value="Unassembled WGS sequence"/>
</dbReference>
<proteinExistence type="predicted"/>
<comment type="caution">
    <text evidence="2">The sequence shown here is derived from an EMBL/GenBank/DDBJ whole genome shotgun (WGS) entry which is preliminary data.</text>
</comment>
<keyword evidence="3" id="KW-1185">Reference proteome</keyword>
<dbReference type="InterPro" id="IPR014729">
    <property type="entry name" value="Rossmann-like_a/b/a_fold"/>
</dbReference>
<evidence type="ECO:0000313" key="3">
    <source>
        <dbReference type="Proteomes" id="UP000646478"/>
    </source>
</evidence>
<gene>
    <name evidence="2" type="ORF">GCM10011491_28910</name>
</gene>
<dbReference type="PANTHER" id="PTHR30336:SF20">
    <property type="entry name" value="DUF218 DOMAIN-CONTAINING PROTEIN"/>
    <property type="match status" value="1"/>
</dbReference>
<dbReference type="CDD" id="cd06259">
    <property type="entry name" value="YdcF-like"/>
    <property type="match status" value="1"/>
</dbReference>
<reference evidence="2" key="1">
    <citation type="journal article" date="2014" name="Int. J. Syst. Evol. Microbiol.">
        <title>Complete genome sequence of Corynebacterium casei LMG S-19264T (=DSM 44701T), isolated from a smear-ripened cheese.</title>
        <authorList>
            <consortium name="US DOE Joint Genome Institute (JGI-PGF)"/>
            <person name="Walter F."/>
            <person name="Albersmeier A."/>
            <person name="Kalinowski J."/>
            <person name="Ruckert C."/>
        </authorList>
    </citation>
    <scope>NUCLEOTIDE SEQUENCE</scope>
    <source>
        <strain evidence="2">CGMCC 1.15082</strain>
    </source>
</reference>
<dbReference type="AlphaFoldDB" id="A0A916SGG2"/>